<dbReference type="Gene3D" id="1.20.1250.20">
    <property type="entry name" value="MFS general substrate transporter like domains"/>
    <property type="match status" value="2"/>
</dbReference>
<feature type="transmembrane region" description="Helical" evidence="1">
    <location>
        <begin position="278"/>
        <end position="296"/>
    </location>
</feature>
<sequence length="420" mass="44721">MPVLPPAPPAPAPPPEREPWDRNYRLGVWNGWLVAVGDGFLTVTVVVAGFASRLGASNAVIGLLPAIAQGGWMLPQILVASRVRGLAYKLPVYRSAALVRTLSYVAMVLVTALLSSRPALCLTLFIVAMTVNALASGVSGLPFLEVTSKIVPPYRRAAFFGTRNLVGGLLAFVAGLVVKWVLASGLPFPYTYALVFLLATVFYVTGYATFGRVTEPPDEPLAPTNVMQELRLIPVTLRADPHFRAFLAVRLTLAFASVADPFYAVYALRSLGVPSSELGVFLLALAGAAPLSNVLWRRVAERKGSRRIIRYSAAAACAAPLLALTIGHAQAGAYLLVFVALSVAAQGFNLGHTNHLLNIAPAASRSRYIGSLNTLVGLALFAPVLGGLLADHFGYRTVFWLSAALYAAAWALCSQLRRDA</sequence>
<dbReference type="InterPro" id="IPR011701">
    <property type="entry name" value="MFS"/>
</dbReference>
<dbReference type="Pfam" id="PF07690">
    <property type="entry name" value="MFS_1"/>
    <property type="match status" value="1"/>
</dbReference>
<keyword evidence="3" id="KW-1185">Reference proteome</keyword>
<dbReference type="PANTHER" id="PTHR23526:SF1">
    <property type="entry name" value="MAJOR FACILITATOR SUPERFAMILY MFS_1"/>
    <property type="match status" value="1"/>
</dbReference>
<proteinExistence type="predicted"/>
<dbReference type="Proteomes" id="UP000635726">
    <property type="component" value="Unassembled WGS sequence"/>
</dbReference>
<protein>
    <submittedName>
        <fullName evidence="2">MFS transporter</fullName>
    </submittedName>
</protein>
<dbReference type="AlphaFoldDB" id="A0A917P5J7"/>
<keyword evidence="1" id="KW-0472">Membrane</keyword>
<feature type="transmembrane region" description="Helical" evidence="1">
    <location>
        <begin position="165"/>
        <end position="183"/>
    </location>
</feature>
<feature type="transmembrane region" description="Helical" evidence="1">
    <location>
        <begin position="189"/>
        <end position="210"/>
    </location>
</feature>
<feature type="transmembrane region" description="Helical" evidence="1">
    <location>
        <begin position="395"/>
        <end position="413"/>
    </location>
</feature>
<name>A0A917P5J7_9DEIO</name>
<organism evidence="2 3">
    <name type="scientific">Deinococcus aquiradiocola</name>
    <dbReference type="NCBI Taxonomy" id="393059"/>
    <lineage>
        <taxon>Bacteria</taxon>
        <taxon>Thermotogati</taxon>
        <taxon>Deinococcota</taxon>
        <taxon>Deinococci</taxon>
        <taxon>Deinococcales</taxon>
        <taxon>Deinococcaceae</taxon>
        <taxon>Deinococcus</taxon>
    </lineage>
</organism>
<evidence type="ECO:0000313" key="3">
    <source>
        <dbReference type="Proteomes" id="UP000635726"/>
    </source>
</evidence>
<feature type="transmembrane region" description="Helical" evidence="1">
    <location>
        <begin position="308"/>
        <end position="327"/>
    </location>
</feature>
<dbReference type="PANTHER" id="PTHR23526">
    <property type="entry name" value="INTEGRAL MEMBRANE TRANSPORT PROTEIN-RELATED"/>
    <property type="match status" value="1"/>
</dbReference>
<comment type="caution">
    <text evidence="2">The sequence shown here is derived from an EMBL/GenBank/DDBJ whole genome shotgun (WGS) entry which is preliminary data.</text>
</comment>
<accession>A0A917P5J7</accession>
<dbReference type="InterPro" id="IPR052528">
    <property type="entry name" value="Sugar_transport-like"/>
</dbReference>
<evidence type="ECO:0000256" key="1">
    <source>
        <dbReference type="SAM" id="Phobius"/>
    </source>
</evidence>
<feature type="transmembrane region" description="Helical" evidence="1">
    <location>
        <begin position="92"/>
        <end position="116"/>
    </location>
</feature>
<dbReference type="SUPFAM" id="SSF103473">
    <property type="entry name" value="MFS general substrate transporter"/>
    <property type="match status" value="1"/>
</dbReference>
<feature type="transmembrane region" description="Helical" evidence="1">
    <location>
        <begin position="372"/>
        <end position="389"/>
    </location>
</feature>
<feature type="transmembrane region" description="Helical" evidence="1">
    <location>
        <begin position="333"/>
        <end position="351"/>
    </location>
</feature>
<dbReference type="EMBL" id="BMOE01000001">
    <property type="protein sequence ID" value="GGJ62846.1"/>
    <property type="molecule type" value="Genomic_DNA"/>
</dbReference>
<dbReference type="InterPro" id="IPR036259">
    <property type="entry name" value="MFS_trans_sf"/>
</dbReference>
<evidence type="ECO:0000313" key="2">
    <source>
        <dbReference type="EMBL" id="GGJ62846.1"/>
    </source>
</evidence>
<keyword evidence="1" id="KW-1133">Transmembrane helix</keyword>
<feature type="transmembrane region" description="Helical" evidence="1">
    <location>
        <begin position="32"/>
        <end position="52"/>
    </location>
</feature>
<feature type="transmembrane region" description="Helical" evidence="1">
    <location>
        <begin position="247"/>
        <end position="266"/>
    </location>
</feature>
<reference evidence="2" key="1">
    <citation type="journal article" date="2014" name="Int. J. Syst. Evol. Microbiol.">
        <title>Complete genome sequence of Corynebacterium casei LMG S-19264T (=DSM 44701T), isolated from a smear-ripened cheese.</title>
        <authorList>
            <consortium name="US DOE Joint Genome Institute (JGI-PGF)"/>
            <person name="Walter F."/>
            <person name="Albersmeier A."/>
            <person name="Kalinowski J."/>
            <person name="Ruckert C."/>
        </authorList>
    </citation>
    <scope>NUCLEOTIDE SEQUENCE</scope>
    <source>
        <strain evidence="2">JCM 14371</strain>
    </source>
</reference>
<gene>
    <name evidence="2" type="ORF">GCM10008939_03370</name>
</gene>
<dbReference type="GO" id="GO:0022857">
    <property type="term" value="F:transmembrane transporter activity"/>
    <property type="evidence" value="ECO:0007669"/>
    <property type="project" value="InterPro"/>
</dbReference>
<feature type="transmembrane region" description="Helical" evidence="1">
    <location>
        <begin position="122"/>
        <end position="144"/>
    </location>
</feature>
<reference evidence="2" key="2">
    <citation type="submission" date="2020-09" db="EMBL/GenBank/DDBJ databases">
        <authorList>
            <person name="Sun Q."/>
            <person name="Ohkuma M."/>
        </authorList>
    </citation>
    <scope>NUCLEOTIDE SEQUENCE</scope>
    <source>
        <strain evidence="2">JCM 14371</strain>
    </source>
</reference>
<keyword evidence="1" id="KW-0812">Transmembrane</keyword>